<keyword evidence="6" id="KW-1185">Reference proteome</keyword>
<name>A0ABS5YMC5_9ACTN</name>
<evidence type="ECO:0000259" key="4">
    <source>
        <dbReference type="PROSITE" id="PS01124"/>
    </source>
</evidence>
<organism evidence="5 6">
    <name type="scientific">Paractinoplanes bogorensis</name>
    <dbReference type="NCBI Taxonomy" id="1610840"/>
    <lineage>
        <taxon>Bacteria</taxon>
        <taxon>Bacillati</taxon>
        <taxon>Actinomycetota</taxon>
        <taxon>Actinomycetes</taxon>
        <taxon>Micromonosporales</taxon>
        <taxon>Micromonosporaceae</taxon>
        <taxon>Paractinoplanes</taxon>
    </lineage>
</organism>
<sequence>MKFRFRSATVGEFGADIAHASGVRYLSTGDPIDYLLGGVILDGTVRLRSGRQEARLARDDAFLYPIGAACTGDGHGPALADVRVPMDVIRELAAETTGLEPDFTSLAPVSPGMGRYWSAVVAGVTRQLAVPGLVLPALLAEQMLRFVGAGALAVFPNTTMTAARFPPAGRTTPAVVRRAQACIEANADQPLRLSDVAAASGVGVRALQLAFRRHLGTTPMAYLRRVRLQHVRVDLRAAVPGDNTTVAATARRWGFGNLSRFAGEYRDEFGELPSRTLGSRPRA</sequence>
<keyword evidence="2" id="KW-0238">DNA-binding</keyword>
<dbReference type="InterPro" id="IPR009057">
    <property type="entry name" value="Homeodomain-like_sf"/>
</dbReference>
<dbReference type="PANTHER" id="PTHR46796">
    <property type="entry name" value="HTH-TYPE TRANSCRIPTIONAL ACTIVATOR RHAS-RELATED"/>
    <property type="match status" value="1"/>
</dbReference>
<dbReference type="Gene3D" id="1.10.10.60">
    <property type="entry name" value="Homeodomain-like"/>
    <property type="match status" value="1"/>
</dbReference>
<dbReference type="InterPro" id="IPR035418">
    <property type="entry name" value="AraC-bd_2"/>
</dbReference>
<protein>
    <submittedName>
        <fullName evidence="5">AraC family transcriptional regulator</fullName>
    </submittedName>
</protein>
<keyword evidence="3" id="KW-0804">Transcription</keyword>
<dbReference type="Proteomes" id="UP001519654">
    <property type="component" value="Unassembled WGS sequence"/>
</dbReference>
<dbReference type="InterPro" id="IPR050204">
    <property type="entry name" value="AraC_XylS_family_regulators"/>
</dbReference>
<comment type="caution">
    <text evidence="5">The sequence shown here is derived from an EMBL/GenBank/DDBJ whole genome shotgun (WGS) entry which is preliminary data.</text>
</comment>
<feature type="domain" description="HTH araC/xylS-type" evidence="4">
    <location>
        <begin position="177"/>
        <end position="279"/>
    </location>
</feature>
<dbReference type="SUPFAM" id="SSF46689">
    <property type="entry name" value="Homeodomain-like"/>
    <property type="match status" value="1"/>
</dbReference>
<evidence type="ECO:0000313" key="5">
    <source>
        <dbReference type="EMBL" id="MBU2663904.1"/>
    </source>
</evidence>
<evidence type="ECO:0000313" key="6">
    <source>
        <dbReference type="Proteomes" id="UP001519654"/>
    </source>
</evidence>
<dbReference type="Pfam" id="PF14525">
    <property type="entry name" value="AraC_binding_2"/>
    <property type="match status" value="1"/>
</dbReference>
<evidence type="ECO:0000256" key="2">
    <source>
        <dbReference type="ARBA" id="ARBA00023125"/>
    </source>
</evidence>
<reference evidence="5 6" key="1">
    <citation type="submission" date="2021-06" db="EMBL/GenBank/DDBJ databases">
        <title>Actinoplanes lichenicola sp. nov., and Actinoplanes ovalisporus sp. nov., isolated from lichen in Thailand.</title>
        <authorList>
            <person name="Saeng-In P."/>
            <person name="Kanchanasin P."/>
            <person name="Yuki M."/>
            <person name="Kudo T."/>
            <person name="Ohkuma M."/>
            <person name="Phongsopitanun W."/>
            <person name="Tanasupawat S."/>
        </authorList>
    </citation>
    <scope>NUCLEOTIDE SEQUENCE [LARGE SCALE GENOMIC DNA]</scope>
    <source>
        <strain evidence="5 6">NBRC 110975</strain>
    </source>
</reference>
<evidence type="ECO:0000256" key="1">
    <source>
        <dbReference type="ARBA" id="ARBA00023015"/>
    </source>
</evidence>
<accession>A0ABS5YMC5</accession>
<dbReference type="Pfam" id="PF12833">
    <property type="entry name" value="HTH_18"/>
    <property type="match status" value="1"/>
</dbReference>
<dbReference type="PANTHER" id="PTHR46796:SF12">
    <property type="entry name" value="HTH-TYPE DNA-BINDING TRANSCRIPTIONAL ACTIVATOR EUTR"/>
    <property type="match status" value="1"/>
</dbReference>
<dbReference type="SMART" id="SM00342">
    <property type="entry name" value="HTH_ARAC"/>
    <property type="match status" value="1"/>
</dbReference>
<evidence type="ECO:0000256" key="3">
    <source>
        <dbReference type="ARBA" id="ARBA00023163"/>
    </source>
</evidence>
<gene>
    <name evidence="5" type="ORF">KOI35_10425</name>
</gene>
<proteinExistence type="predicted"/>
<dbReference type="EMBL" id="JAHKKG010000003">
    <property type="protein sequence ID" value="MBU2663904.1"/>
    <property type="molecule type" value="Genomic_DNA"/>
</dbReference>
<dbReference type="PROSITE" id="PS01124">
    <property type="entry name" value="HTH_ARAC_FAMILY_2"/>
    <property type="match status" value="1"/>
</dbReference>
<dbReference type="InterPro" id="IPR018060">
    <property type="entry name" value="HTH_AraC"/>
</dbReference>
<keyword evidence="1" id="KW-0805">Transcription regulation</keyword>